<protein>
    <recommendedName>
        <fullName evidence="1">Calcineurin-like phosphoesterase domain-containing protein</fullName>
    </recommendedName>
</protein>
<reference evidence="2" key="1">
    <citation type="submission" date="2016-04" db="EMBL/GenBank/DDBJ databases">
        <authorList>
            <person name="Evans L.H."/>
            <person name="Alamgir A."/>
            <person name="Owens N."/>
            <person name="Weber N.D."/>
            <person name="Virtaneva K."/>
            <person name="Barbian K."/>
            <person name="Babar A."/>
            <person name="Rosenke K."/>
        </authorList>
    </citation>
    <scope>NUCLEOTIDE SEQUENCE</scope>
    <source>
        <strain evidence="2">86-2</strain>
    </source>
</reference>
<dbReference type="InterPro" id="IPR029052">
    <property type="entry name" value="Metallo-depent_PP-like"/>
</dbReference>
<evidence type="ECO:0000313" key="2">
    <source>
        <dbReference type="EMBL" id="SBV99907.1"/>
    </source>
</evidence>
<sequence>MKKTIGILLLGILYIFQSCEMIEYHPYDGRISGKTDINKKNIERIEEAYRNKETIRFALIGDTQRWYDETEDFVNALNKRNDIDFVIHGGDVSDFGLTKEFLWQRDILNKLKVPYVVLLGNHDCLANGIEVFRKVFGEENFSFIAGRTKFVCLNTNALEFDYSLPVPDFQFIEQEIKDKKDEYDKTVMAMHVRPFSEQFNNNIANVFQRYIKEFPNLQFCLNAHDHNIAVDDLFDDGIIYYGTPNIAKKKYLLFTLNSDNTYDYEVVAY</sequence>
<accession>A0A212JKG5</accession>
<dbReference type="GO" id="GO:0016787">
    <property type="term" value="F:hydrolase activity"/>
    <property type="evidence" value="ECO:0007669"/>
    <property type="project" value="InterPro"/>
</dbReference>
<dbReference type="RefSeq" id="WP_296949206.1">
    <property type="nucleotide sequence ID" value="NZ_LT599021.1"/>
</dbReference>
<dbReference type="PROSITE" id="PS51257">
    <property type="entry name" value="PROKAR_LIPOPROTEIN"/>
    <property type="match status" value="1"/>
</dbReference>
<dbReference type="EMBL" id="FLUL01000001">
    <property type="protein sequence ID" value="SBV99907.1"/>
    <property type="molecule type" value="Genomic_DNA"/>
</dbReference>
<dbReference type="InterPro" id="IPR051918">
    <property type="entry name" value="STPP_CPPED1"/>
</dbReference>
<dbReference type="InterPro" id="IPR004843">
    <property type="entry name" value="Calcineurin-like_PHP"/>
</dbReference>
<dbReference type="SUPFAM" id="SSF56300">
    <property type="entry name" value="Metallo-dependent phosphatases"/>
    <property type="match status" value="1"/>
</dbReference>
<proteinExistence type="predicted"/>
<dbReference type="Gene3D" id="3.60.21.10">
    <property type="match status" value="1"/>
</dbReference>
<organism evidence="2">
    <name type="scientific">uncultured Dysgonomonas sp</name>
    <dbReference type="NCBI Taxonomy" id="206096"/>
    <lineage>
        <taxon>Bacteria</taxon>
        <taxon>Pseudomonadati</taxon>
        <taxon>Bacteroidota</taxon>
        <taxon>Bacteroidia</taxon>
        <taxon>Bacteroidales</taxon>
        <taxon>Dysgonomonadaceae</taxon>
        <taxon>Dysgonomonas</taxon>
        <taxon>environmental samples</taxon>
    </lineage>
</organism>
<gene>
    <name evidence="2" type="ORF">KL86DYS2_11756</name>
</gene>
<name>A0A212JKG5_9BACT</name>
<evidence type="ECO:0000259" key="1">
    <source>
        <dbReference type="Pfam" id="PF00149"/>
    </source>
</evidence>
<feature type="domain" description="Calcineurin-like phosphoesterase" evidence="1">
    <location>
        <begin position="55"/>
        <end position="226"/>
    </location>
</feature>
<dbReference type="Pfam" id="PF00149">
    <property type="entry name" value="Metallophos"/>
    <property type="match status" value="1"/>
</dbReference>
<dbReference type="PANTHER" id="PTHR43143">
    <property type="entry name" value="METALLOPHOSPHOESTERASE, CALCINEURIN SUPERFAMILY"/>
    <property type="match status" value="1"/>
</dbReference>
<dbReference type="AlphaFoldDB" id="A0A212JKG5"/>
<dbReference type="PANTHER" id="PTHR43143:SF1">
    <property type="entry name" value="SERINE_THREONINE-PROTEIN PHOSPHATASE CPPED1"/>
    <property type="match status" value="1"/>
</dbReference>